<dbReference type="VEuPathDB" id="VectorBase:AMEC014293"/>
<feature type="region of interest" description="Disordered" evidence="1">
    <location>
        <begin position="129"/>
        <end position="152"/>
    </location>
</feature>
<reference evidence="2" key="2">
    <citation type="submission" date="2020-05" db="UniProtKB">
        <authorList>
            <consortium name="EnsemblMetazoa"/>
        </authorList>
    </citation>
    <scope>IDENTIFICATION</scope>
    <source>
        <strain evidence="2">CM1001059</strain>
    </source>
</reference>
<evidence type="ECO:0000313" key="2">
    <source>
        <dbReference type="EnsemblMetazoa" id="AMEC014293-PA"/>
    </source>
</evidence>
<proteinExistence type="predicted"/>
<keyword evidence="3" id="KW-1185">Reference proteome</keyword>
<dbReference type="EnsemblMetazoa" id="AMEC014293-RA">
    <property type="protein sequence ID" value="AMEC014293-PA"/>
    <property type="gene ID" value="AMEC014293"/>
</dbReference>
<sequence>SRRLRASSSSESSLFRRDDRALPRVTAFCARMRLDRGVVATSAVAGSDSPIDCCCRSNTRSAVCSSSFCCRSSSRMRISRASARAWRRAANRASAWWGRGGGKPKTKYDYAGTCLARDCWFAGHFPKPDHQASSNPIERVTMPKSGASSPVVQEYSLSGSSLLASS</sequence>
<name>A0A182U5J7_9DIPT</name>
<reference evidence="3" key="1">
    <citation type="submission" date="2014-01" db="EMBL/GenBank/DDBJ databases">
        <title>The Genome Sequence of Anopheles melas CM1001059_A (V2).</title>
        <authorList>
            <consortium name="The Broad Institute Genomics Platform"/>
            <person name="Neafsey D.E."/>
            <person name="Besansky N."/>
            <person name="Howell P."/>
            <person name="Walton C."/>
            <person name="Young S.K."/>
            <person name="Zeng Q."/>
            <person name="Gargeya S."/>
            <person name="Fitzgerald M."/>
            <person name="Haas B."/>
            <person name="Abouelleil A."/>
            <person name="Allen A.W."/>
            <person name="Alvarado L."/>
            <person name="Arachchi H.M."/>
            <person name="Berlin A.M."/>
            <person name="Chapman S.B."/>
            <person name="Gainer-Dewar J."/>
            <person name="Goldberg J."/>
            <person name="Griggs A."/>
            <person name="Gujja S."/>
            <person name="Hansen M."/>
            <person name="Howarth C."/>
            <person name="Imamovic A."/>
            <person name="Ireland A."/>
            <person name="Larimer J."/>
            <person name="McCowan C."/>
            <person name="Murphy C."/>
            <person name="Pearson M."/>
            <person name="Poon T.W."/>
            <person name="Priest M."/>
            <person name="Roberts A."/>
            <person name="Saif S."/>
            <person name="Shea T."/>
            <person name="Sisk P."/>
            <person name="Sykes S."/>
            <person name="Wortman J."/>
            <person name="Nusbaum C."/>
            <person name="Birren B."/>
        </authorList>
    </citation>
    <scope>NUCLEOTIDE SEQUENCE [LARGE SCALE GENOMIC DNA]</scope>
    <source>
        <strain evidence="3">CM1001059</strain>
    </source>
</reference>
<organism evidence="2 3">
    <name type="scientific">Anopheles melas</name>
    <dbReference type="NCBI Taxonomy" id="34690"/>
    <lineage>
        <taxon>Eukaryota</taxon>
        <taxon>Metazoa</taxon>
        <taxon>Ecdysozoa</taxon>
        <taxon>Arthropoda</taxon>
        <taxon>Hexapoda</taxon>
        <taxon>Insecta</taxon>
        <taxon>Pterygota</taxon>
        <taxon>Neoptera</taxon>
        <taxon>Endopterygota</taxon>
        <taxon>Diptera</taxon>
        <taxon>Nematocera</taxon>
        <taxon>Culicoidea</taxon>
        <taxon>Culicidae</taxon>
        <taxon>Anophelinae</taxon>
        <taxon>Anopheles</taxon>
    </lineage>
</organism>
<accession>A0A182U5J7</accession>
<dbReference type="AlphaFoldDB" id="A0A182U5J7"/>
<protein>
    <submittedName>
        <fullName evidence="2">Uncharacterized protein</fullName>
    </submittedName>
</protein>
<evidence type="ECO:0000256" key="1">
    <source>
        <dbReference type="SAM" id="MobiDB-lite"/>
    </source>
</evidence>
<dbReference type="Proteomes" id="UP000075902">
    <property type="component" value="Unassembled WGS sequence"/>
</dbReference>
<evidence type="ECO:0000313" key="3">
    <source>
        <dbReference type="Proteomes" id="UP000075902"/>
    </source>
</evidence>